<sequence length="275" mass="31145">MPAAYSSQLSRLRLLELGRMDKGCSNCHALYWIDEIQQNSSQSSPVWESYCKQDLVQLPLLAQLPGYLKDLLARTDAIGHQFKDNLRQYNATFAFTSLDCNIASSEERTSNENSRGGLHAFQIHGEPYHLQGPLLPSDDNSNLSYAQLYIYDPSYAAERRSERNSNLDPEIIRELSFMLSQCNPFAQIYRHAYEILNERESSDDSANNNNASPDIVISPNMRMRLIEGGDRRTQNLPTMEEAAAIIPTEYGDRSFHDIVLTLRSAVNSTSISLRD</sequence>
<proteinExistence type="predicted"/>
<organism evidence="1">
    <name type="scientific">Rhizopus microsporus var. microsporus</name>
    <dbReference type="NCBI Taxonomy" id="86635"/>
    <lineage>
        <taxon>Eukaryota</taxon>
        <taxon>Fungi</taxon>
        <taxon>Fungi incertae sedis</taxon>
        <taxon>Mucoromycota</taxon>
        <taxon>Mucoromycotina</taxon>
        <taxon>Mucoromycetes</taxon>
        <taxon>Mucorales</taxon>
        <taxon>Mucorineae</taxon>
        <taxon>Rhizopodaceae</taxon>
        <taxon>Rhizopus</taxon>
    </lineage>
</organism>
<dbReference type="PANTHER" id="PTHR45786">
    <property type="entry name" value="DNA BINDING PROTEIN-LIKE"/>
    <property type="match status" value="1"/>
</dbReference>
<dbReference type="VEuPathDB" id="FungiDB:BCV72DRAFT_323957"/>
<dbReference type="AlphaFoldDB" id="A0A1X0R8M3"/>
<evidence type="ECO:0008006" key="2">
    <source>
        <dbReference type="Google" id="ProtNLM"/>
    </source>
</evidence>
<accession>A0A1X0R8M3</accession>
<gene>
    <name evidence="1" type="ORF">BCV72DRAFT_323957</name>
</gene>
<evidence type="ECO:0000313" key="1">
    <source>
        <dbReference type="EMBL" id="ORE08372.1"/>
    </source>
</evidence>
<reference evidence="1" key="1">
    <citation type="journal article" date="2016" name="Proc. Natl. Acad. Sci. U.S.A.">
        <title>Lipid metabolic changes in an early divergent fungus govern the establishment of a mutualistic symbiosis with endobacteria.</title>
        <authorList>
            <person name="Lastovetsky O.A."/>
            <person name="Gaspar M.L."/>
            <person name="Mondo S.J."/>
            <person name="LaButti K.M."/>
            <person name="Sandor L."/>
            <person name="Grigoriev I.V."/>
            <person name="Henry S.A."/>
            <person name="Pawlowska T.E."/>
        </authorList>
    </citation>
    <scope>NUCLEOTIDE SEQUENCE [LARGE SCALE GENOMIC DNA]</scope>
    <source>
        <strain evidence="1">ATCC 52814</strain>
    </source>
</reference>
<dbReference type="EMBL" id="KV921889">
    <property type="protein sequence ID" value="ORE08372.1"/>
    <property type="molecule type" value="Genomic_DNA"/>
</dbReference>
<name>A0A1X0R8M3_RHIZD</name>
<dbReference type="Proteomes" id="UP000242414">
    <property type="component" value="Unassembled WGS sequence"/>
</dbReference>
<dbReference type="PANTHER" id="PTHR45786:SF74">
    <property type="entry name" value="ATP-DEPENDENT DNA HELICASE"/>
    <property type="match status" value="1"/>
</dbReference>
<protein>
    <recommendedName>
        <fullName evidence="2">Helitron helicase-like domain-containing protein</fullName>
    </recommendedName>
</protein>